<feature type="domain" description="BTB" evidence="4">
    <location>
        <begin position="905"/>
        <end position="978"/>
    </location>
</feature>
<dbReference type="PANTHER" id="PTHR22872">
    <property type="entry name" value="BTK-BINDING PROTEIN-RELATED"/>
    <property type="match status" value="1"/>
</dbReference>
<dbReference type="SUPFAM" id="SSF54695">
    <property type="entry name" value="POZ domain"/>
    <property type="match status" value="1"/>
</dbReference>
<evidence type="ECO:0000256" key="3">
    <source>
        <dbReference type="SAM" id="MobiDB-lite"/>
    </source>
</evidence>
<feature type="region of interest" description="Disordered" evidence="3">
    <location>
        <begin position="27"/>
        <end position="62"/>
    </location>
</feature>
<feature type="repeat" description="RCC1" evidence="2">
    <location>
        <begin position="320"/>
        <end position="372"/>
    </location>
</feature>
<dbReference type="InterPro" id="IPR051625">
    <property type="entry name" value="Signaling_Regulatory_Domain"/>
</dbReference>
<feature type="compositionally biased region" description="Gly residues" evidence="3">
    <location>
        <begin position="1537"/>
        <end position="1548"/>
    </location>
</feature>
<name>A0AAX6MVX2_9PEZI</name>
<dbReference type="Proteomes" id="UP001369815">
    <property type="component" value="Unassembled WGS sequence"/>
</dbReference>
<dbReference type="InterPro" id="IPR009091">
    <property type="entry name" value="RCC1/BLIP-II"/>
</dbReference>
<dbReference type="Gene3D" id="2.130.10.30">
    <property type="entry name" value="Regulator of chromosome condensation 1/beta-lactamase-inhibitor protein II"/>
    <property type="match status" value="1"/>
</dbReference>
<sequence>MSHLLWKYYWENDVDKFCRLLAPASYSQNSSKVTGPGVGSPGSFGSSPRAATKSRKVPGLGVSVVTPKNAGSNLGKSEVNSRDHSGLTILLRAASSTSSNAITFVEALLDHPAIDIYVQDYESGWNALHRALYNGNISIARLLLDKERKDLTSSLGGATSTRVGQLIKTKDHEGNSPFDVYNASIALRTLKVSEERASLEDDGSDSDEGSAGEETRHHSKSAALGEEVFTFGSNNNFSLGLGDEDDRQFPERIYLKRPDHLIQHFYDQYLEEKKRHSNVEDSISRDLSQIPVLVQNRPLMIQDVVLSKLHSAVLTTDPISNLYICGIGRGGRLGLGDENTRFSFMPVQGGLSDRKVVQISLGQNHSLAVTNTGELWTWGSNTYSQLGIPLPAPAKPDEEPISTTPRQVFGPLKKEFILGAAASAIHSVAHTGSSLFCWGKNVGQLALMDADSRSLEVQPIPRKVAATLLSSHSSIVMVSAIDRATSCLFEDHTVCVFTSYGYNMIKFPTFDPFTSSPLQRSIQLSMSSRYDPGRREIHQITSGGDTIAAITGNGDLFTMAINHRYDGNQSAASTTNPSKIKDAVTTPQCIWSSKKDGVRSVSVGENGSVMISTQSGAVWHRVKRTKAKDTKAPATADPNKRKDFKFQRVPYITDIVAVRSSAFGAYAAVRKDCNVTREQLEIDDPTLWEDIAPLFPLSGFRALNSRARENKDTWKFQDPDVLKGRVDTLAYEVLTSTDLEEDLQVHLKNWHFHHGSLGMVIRAAAFPDLAIPIHSWLLSARSPLLRAGLQQFRETGTYEVSDLLTISEQDNVIIVELTGSVDIITLMNLVVYLYRDRVIPAWNFTRQSKPLAYRYRQIRTELMRIATKLGMVDLEAAVRIQSSPPRSMNKDFKKAIEDAAFFEDGDALLELDGDEILVHSDLLCQRCPWFQGLFKGRSRGMWLESRRTAQKDCDYIKIDLKHMNPEPFHYVLQHLYADIGEELFDDVVAENLDEFSELVMEVMGIANELMLDRLSQICQKVIGRFVNTRNISNLLNVISPCSVTEFKDKGLEYICLQMESMLENHLLDGLDEDLLLELDEVVRDNQLASCPFARSGRADLLLHERNPELAQDIEEERHRRVKEMTYKVTQKEDERKFSTSFKSRVGSLDDSISVSPMADRSRKKSKAVRNEPFTPELRPKDSHADLIFAMDEEGSPGGTAPVSPSPQPLQSREQNELDQLSTLAGTWRDSKGKVVEDQDIPNSTTPTSMPRPKPTPTALQNGPTRRLPSGGNPWGPSSLPTSRLDLREVLAEPRPVQSALSAELAAEKKEASSRSTPQKLSQKERKRQLQQQQTELAARQESQSQQSQSPWTKVGEKKDSPWQKTPLAPKASLTDISEHSPGLSAGPPKPKPLLAAEASSSKSIPRRTASPDTRFPGQKSDSRTQISTPSTQSKSQHLTPHSKSYIKRAPKPEQEIGLGLADIIGEQRREQENVREAVAKRSLQEIQQEQAFQEWWDQESRRMQEEEARRAAREEGKERKKEHNNSRRGNRNNKSKGGNGNRANGGGSSNNASTKAADAGPSSSSRGRGRGNRGRVA</sequence>
<dbReference type="InterPro" id="IPR000408">
    <property type="entry name" value="Reg_chr_condens"/>
</dbReference>
<feature type="compositionally biased region" description="Low complexity" evidence="3">
    <location>
        <begin position="1329"/>
        <end position="1349"/>
    </location>
</feature>
<dbReference type="InterPro" id="IPR002110">
    <property type="entry name" value="Ankyrin_rpt"/>
</dbReference>
<protein>
    <recommendedName>
        <fullName evidence="4">BTB domain-containing protein</fullName>
    </recommendedName>
</protein>
<feature type="region of interest" description="Disordered" evidence="3">
    <location>
        <begin position="1147"/>
        <end position="1460"/>
    </location>
</feature>
<dbReference type="InterPro" id="IPR011333">
    <property type="entry name" value="SKP1/BTB/POZ_sf"/>
</dbReference>
<evidence type="ECO:0000313" key="6">
    <source>
        <dbReference type="Proteomes" id="UP001369815"/>
    </source>
</evidence>
<dbReference type="PANTHER" id="PTHR22872:SF2">
    <property type="entry name" value="INHIBITOR OF BRUTON TYROSINE KINASE"/>
    <property type="match status" value="1"/>
</dbReference>
<feature type="compositionally biased region" description="Basic residues" evidence="3">
    <location>
        <begin position="1567"/>
        <end position="1577"/>
    </location>
</feature>
<dbReference type="SMART" id="SM00248">
    <property type="entry name" value="ANK"/>
    <property type="match status" value="2"/>
</dbReference>
<feature type="region of interest" description="Disordered" evidence="3">
    <location>
        <begin position="196"/>
        <end position="220"/>
    </location>
</feature>
<dbReference type="InterPro" id="IPR036770">
    <property type="entry name" value="Ankyrin_rpt-contain_sf"/>
</dbReference>
<gene>
    <name evidence="5" type="ORF">Daesc_002090</name>
</gene>
<feature type="compositionally biased region" description="Basic and acidic residues" evidence="3">
    <location>
        <begin position="1499"/>
        <end position="1525"/>
    </location>
</feature>
<accession>A0AAX6MVX2</accession>
<feature type="compositionally biased region" description="Low complexity" evidence="3">
    <location>
        <begin position="1380"/>
        <end position="1396"/>
    </location>
</feature>
<dbReference type="EMBL" id="JBANMG010000002">
    <property type="protein sequence ID" value="KAK6956810.1"/>
    <property type="molecule type" value="Genomic_DNA"/>
</dbReference>
<evidence type="ECO:0000259" key="4">
    <source>
        <dbReference type="PROSITE" id="PS50097"/>
    </source>
</evidence>
<keyword evidence="6" id="KW-1185">Reference proteome</keyword>
<keyword evidence="1" id="KW-0677">Repeat</keyword>
<feature type="region of interest" description="Disordered" evidence="3">
    <location>
        <begin position="1499"/>
        <end position="1577"/>
    </location>
</feature>
<comment type="caution">
    <text evidence="5">The sequence shown here is derived from an EMBL/GenBank/DDBJ whole genome shotgun (WGS) entry which is preliminary data.</text>
</comment>
<dbReference type="SUPFAM" id="SSF50985">
    <property type="entry name" value="RCC1/BLIP-II"/>
    <property type="match status" value="1"/>
</dbReference>
<organism evidence="5 6">
    <name type="scientific">Daldinia eschscholtzii</name>
    <dbReference type="NCBI Taxonomy" id="292717"/>
    <lineage>
        <taxon>Eukaryota</taxon>
        <taxon>Fungi</taxon>
        <taxon>Dikarya</taxon>
        <taxon>Ascomycota</taxon>
        <taxon>Pezizomycotina</taxon>
        <taxon>Sordariomycetes</taxon>
        <taxon>Xylariomycetidae</taxon>
        <taxon>Xylariales</taxon>
        <taxon>Hypoxylaceae</taxon>
        <taxon>Daldinia</taxon>
    </lineage>
</organism>
<proteinExistence type="predicted"/>
<feature type="compositionally biased region" description="Acidic residues" evidence="3">
    <location>
        <begin position="200"/>
        <end position="211"/>
    </location>
</feature>
<dbReference type="InterPro" id="IPR000210">
    <property type="entry name" value="BTB/POZ_dom"/>
</dbReference>
<evidence type="ECO:0000256" key="2">
    <source>
        <dbReference type="PROSITE-ProRule" id="PRU00235"/>
    </source>
</evidence>
<feature type="repeat" description="RCC1" evidence="2">
    <location>
        <begin position="373"/>
        <end position="433"/>
    </location>
</feature>
<dbReference type="Pfam" id="PF13540">
    <property type="entry name" value="RCC1_2"/>
    <property type="match status" value="1"/>
</dbReference>
<evidence type="ECO:0000313" key="5">
    <source>
        <dbReference type="EMBL" id="KAK6956810.1"/>
    </source>
</evidence>
<feature type="compositionally biased region" description="Polar residues" evidence="3">
    <location>
        <begin position="1208"/>
        <end position="1224"/>
    </location>
</feature>
<dbReference type="Gene3D" id="3.30.710.10">
    <property type="entry name" value="Potassium Channel Kv1.1, Chain A"/>
    <property type="match status" value="1"/>
</dbReference>
<dbReference type="PROSITE" id="PS50012">
    <property type="entry name" value="RCC1_3"/>
    <property type="match status" value="2"/>
</dbReference>
<dbReference type="Pfam" id="PF12796">
    <property type="entry name" value="Ank_2"/>
    <property type="match status" value="1"/>
</dbReference>
<feature type="compositionally biased region" description="Polar residues" evidence="3">
    <location>
        <begin position="1423"/>
        <end position="1442"/>
    </location>
</feature>
<dbReference type="SUPFAM" id="SSF48403">
    <property type="entry name" value="Ankyrin repeat"/>
    <property type="match status" value="1"/>
</dbReference>
<dbReference type="SMART" id="SM00225">
    <property type="entry name" value="BTB"/>
    <property type="match status" value="1"/>
</dbReference>
<dbReference type="PROSITE" id="PS50097">
    <property type="entry name" value="BTB"/>
    <property type="match status" value="1"/>
</dbReference>
<dbReference type="Gene3D" id="1.25.40.20">
    <property type="entry name" value="Ankyrin repeat-containing domain"/>
    <property type="match status" value="1"/>
</dbReference>
<evidence type="ECO:0000256" key="1">
    <source>
        <dbReference type="ARBA" id="ARBA00022737"/>
    </source>
</evidence>
<reference evidence="5 6" key="1">
    <citation type="journal article" date="2024" name="Front Chem Biol">
        <title>Unveiling the potential of Daldinia eschscholtzii MFLUCC 19-0629 through bioactivity and bioinformatics studies for enhanced sustainable agriculture production.</title>
        <authorList>
            <person name="Brooks S."/>
            <person name="Weaver J.A."/>
            <person name="Klomchit A."/>
            <person name="Alharthi S.A."/>
            <person name="Onlamun T."/>
            <person name="Nurani R."/>
            <person name="Vong T.K."/>
            <person name="Alberti F."/>
            <person name="Greco C."/>
        </authorList>
    </citation>
    <scope>NUCLEOTIDE SEQUENCE [LARGE SCALE GENOMIC DNA]</scope>
    <source>
        <strain evidence="5">MFLUCC 19-0629</strain>
    </source>
</reference>